<name>A0AAD5R3W0_PARTN</name>
<accession>A0AAD5R3W0</accession>
<keyword evidence="2" id="KW-1185">Reference proteome</keyword>
<evidence type="ECO:0000313" key="2">
    <source>
        <dbReference type="Proteomes" id="UP001196413"/>
    </source>
</evidence>
<dbReference type="Proteomes" id="UP001196413">
    <property type="component" value="Unassembled WGS sequence"/>
</dbReference>
<comment type="caution">
    <text evidence="1">The sequence shown here is derived from an EMBL/GenBank/DDBJ whole genome shotgun (WGS) entry which is preliminary data.</text>
</comment>
<dbReference type="EMBL" id="JAHQIW010006361">
    <property type="protein sequence ID" value="KAJ1368943.1"/>
    <property type="molecule type" value="Genomic_DNA"/>
</dbReference>
<dbReference type="AlphaFoldDB" id="A0AAD5R3W0"/>
<reference evidence="1" key="1">
    <citation type="submission" date="2021-06" db="EMBL/GenBank/DDBJ databases">
        <title>Parelaphostrongylus tenuis whole genome reference sequence.</title>
        <authorList>
            <person name="Garwood T.J."/>
            <person name="Larsen P.A."/>
            <person name="Fountain-Jones N.M."/>
            <person name="Garbe J.R."/>
            <person name="Macchietto M.G."/>
            <person name="Kania S.A."/>
            <person name="Gerhold R.W."/>
            <person name="Richards J.E."/>
            <person name="Wolf T.M."/>
        </authorList>
    </citation>
    <scope>NUCLEOTIDE SEQUENCE</scope>
    <source>
        <strain evidence="1">MNPRO001-30</strain>
        <tissue evidence="1">Meninges</tissue>
    </source>
</reference>
<protein>
    <submittedName>
        <fullName evidence="1">Uncharacterized protein</fullName>
    </submittedName>
</protein>
<organism evidence="1 2">
    <name type="scientific">Parelaphostrongylus tenuis</name>
    <name type="common">Meningeal worm</name>
    <dbReference type="NCBI Taxonomy" id="148309"/>
    <lineage>
        <taxon>Eukaryota</taxon>
        <taxon>Metazoa</taxon>
        <taxon>Ecdysozoa</taxon>
        <taxon>Nematoda</taxon>
        <taxon>Chromadorea</taxon>
        <taxon>Rhabditida</taxon>
        <taxon>Rhabditina</taxon>
        <taxon>Rhabditomorpha</taxon>
        <taxon>Strongyloidea</taxon>
        <taxon>Metastrongylidae</taxon>
        <taxon>Parelaphostrongylus</taxon>
    </lineage>
</organism>
<sequence length="83" mass="9609">MGVLNNTNEGGTEMSFLWSPLQKEHACTKRLPHQQYLVKPKVTLTNALVRFAHPERNEFFLDYFGDDISNALSSLYNYRLHHG</sequence>
<gene>
    <name evidence="1" type="ORF">KIN20_030309</name>
</gene>
<evidence type="ECO:0000313" key="1">
    <source>
        <dbReference type="EMBL" id="KAJ1368943.1"/>
    </source>
</evidence>
<proteinExistence type="predicted"/>